<dbReference type="PANTHER" id="PTHR15830:SF10">
    <property type="entry name" value="TELOMERE LENGTH REGULATION PROTEIN TEL2 HOMOLOG"/>
    <property type="match status" value="1"/>
</dbReference>
<organism evidence="4 5">
    <name type="scientific">Sanghuangporus baumii</name>
    <name type="common">Phellinus baumii</name>
    <dbReference type="NCBI Taxonomy" id="108892"/>
    <lineage>
        <taxon>Eukaryota</taxon>
        <taxon>Fungi</taxon>
        <taxon>Dikarya</taxon>
        <taxon>Basidiomycota</taxon>
        <taxon>Agaricomycotina</taxon>
        <taxon>Agaricomycetes</taxon>
        <taxon>Hymenochaetales</taxon>
        <taxon>Hymenochaetaceae</taxon>
        <taxon>Sanghuangporus</taxon>
    </lineage>
</organism>
<comment type="similarity">
    <text evidence="1">Belongs to the TEL2 family.</text>
</comment>
<dbReference type="Gene3D" id="1.25.40.720">
    <property type="entry name" value="Telomere length regulation protein 2, C-terminal domain"/>
    <property type="match status" value="1"/>
</dbReference>
<dbReference type="InterPro" id="IPR038528">
    <property type="entry name" value="TEL2_C_sf"/>
</dbReference>
<feature type="region of interest" description="Disordered" evidence="2">
    <location>
        <begin position="542"/>
        <end position="580"/>
    </location>
</feature>
<dbReference type="GO" id="GO:0042162">
    <property type="term" value="F:telomeric DNA binding"/>
    <property type="evidence" value="ECO:0007669"/>
    <property type="project" value="TreeGrafter"/>
</dbReference>
<evidence type="ECO:0000256" key="2">
    <source>
        <dbReference type="SAM" id="MobiDB-lite"/>
    </source>
</evidence>
<accession>A0A9Q5I3P2</accession>
<name>A0A9Q5I3P2_SANBA</name>
<keyword evidence="5" id="KW-1185">Reference proteome</keyword>
<dbReference type="GO" id="GO:0005829">
    <property type="term" value="C:cytosol"/>
    <property type="evidence" value="ECO:0007669"/>
    <property type="project" value="TreeGrafter"/>
</dbReference>
<comment type="caution">
    <text evidence="4">The sequence shown here is derived from an EMBL/GenBank/DDBJ whole genome shotgun (WGS) entry which is preliminary data.</text>
</comment>
<dbReference type="AlphaFoldDB" id="A0A9Q5I3P2"/>
<sequence length="997" mass="110401">MSPDSRKDASVQIREMIARLQSPVSDISELLSLLSGPLDIIGLLPPVFRKFSNSDLSSAVRDVFQIAKHIPPIQNAILESIAPTWEKTLQEQGYNSILYQYFSPDTFSSSFRASGDVALLAYTYVLSLPLTQFSVEVLQRLARQYPIDRLHSVVYSRGSSVPPHKKSLTWEEVVQCVVSLPVKVANKSDVLEIPPGLEPREYNSSLCTRFEILVASFDLPLDSEITSSMSFLLTKLVNVGLFPSTTSLSPSQTSFPSVTLSTIRSRIASFSGGTQASYICVWRDVFASLPMSLFCKALASFVAHLTELPDDLDSSNESRSLVKREALLLSRILGNLEGEEDEKWLSISSTFLVRSWSIAKARILVCWATISDEEAIPPHARDTLINQIMEVWSSEEHIKHSLLSHHQYLTTALLLAIYSLPTSHPAIQSLAFSGAFIGAVSLYISHLDPCVRRCGMLAAEFLAERTNTKLDFKQWEGEGEGREWARAVRTLVKKRDADVEEAAADVLRLEPMDVDEQRMESRGEEPVSSFVVTRVQLSETAHDSDDDLEGYAVSPTSSRSPSPTSSELEEIERDPTINVGKKKTPRPVYLFDLAQLITSSKKPDDPENADRIQMALDCAEELIRRKKNFGFELEENAVNLVYVFVGLQNNYELEGFDEKRQAAVHALVVCCPRKAAPAIIDEFLKNQYSTDQRFVMLNALALGARELASLPIPPLKVAPERTAFPSKQLPRALHKKYIAYDERNGGQVQRMLEDISQKAIESGKNAAEAKTAPIVRERQLRIKQPMRIAEVSPGAPYVPKESNFSELAAEYFIGPLVGKFWLFLRDEQEREARTVHRKTAYRGTGTGLILSPMVLAHFLGTVAVLMHAARHSPAFLAVLAPDTLELAVTLGTRPMSGAEEDKEREAAVLTAALELAVVVLDGCLELDGGRSLCLEHSALLLGSGEWAGEVLGALERGLRVPGEGGAHEMKLRRAAAGVVLKVDELTARWRQSMISLY</sequence>
<dbReference type="EMBL" id="LNZH02000111">
    <property type="protein sequence ID" value="OCB90966.1"/>
    <property type="molecule type" value="Genomic_DNA"/>
</dbReference>
<reference evidence="4" key="1">
    <citation type="submission" date="2016-06" db="EMBL/GenBank/DDBJ databases">
        <title>Draft Genome sequence of the fungus Inonotus baumii.</title>
        <authorList>
            <person name="Zhu H."/>
            <person name="Lin W."/>
        </authorList>
    </citation>
    <scope>NUCLEOTIDE SEQUENCE</scope>
    <source>
        <strain evidence="4">821</strain>
    </source>
</reference>
<evidence type="ECO:0000313" key="4">
    <source>
        <dbReference type="EMBL" id="OCB90966.1"/>
    </source>
</evidence>
<protein>
    <recommendedName>
        <fullName evidence="3">Telomere length regulation protein conserved domain-containing protein</fullName>
    </recommendedName>
</protein>
<proteinExistence type="inferred from homology"/>
<dbReference type="InterPro" id="IPR051970">
    <property type="entry name" value="TEL2_Regulation"/>
</dbReference>
<feature type="compositionally biased region" description="Low complexity" evidence="2">
    <location>
        <begin position="554"/>
        <end position="566"/>
    </location>
</feature>
<dbReference type="Pfam" id="PF10193">
    <property type="entry name" value="Telomere_reg-2"/>
    <property type="match status" value="1"/>
</dbReference>
<feature type="domain" description="Telomere length regulation protein conserved" evidence="3">
    <location>
        <begin position="587"/>
        <end position="704"/>
    </location>
</feature>
<evidence type="ECO:0000313" key="5">
    <source>
        <dbReference type="Proteomes" id="UP000757232"/>
    </source>
</evidence>
<gene>
    <name evidence="4" type="ORF">A7U60_g1774</name>
</gene>
<evidence type="ECO:0000256" key="1">
    <source>
        <dbReference type="ARBA" id="ARBA00006133"/>
    </source>
</evidence>
<dbReference type="GO" id="GO:0051083">
    <property type="term" value="P:'de novo' cotranslational protein folding"/>
    <property type="evidence" value="ECO:0007669"/>
    <property type="project" value="TreeGrafter"/>
</dbReference>
<dbReference type="OrthoDB" id="10254187at2759"/>
<dbReference type="Proteomes" id="UP000757232">
    <property type="component" value="Unassembled WGS sequence"/>
</dbReference>
<dbReference type="InterPro" id="IPR019337">
    <property type="entry name" value="Telomere_length_regulation_dom"/>
</dbReference>
<evidence type="ECO:0000259" key="3">
    <source>
        <dbReference type="Pfam" id="PF10193"/>
    </source>
</evidence>
<dbReference type="PANTHER" id="PTHR15830">
    <property type="entry name" value="TELOMERE LENGTH REGULATION PROTEIN TEL2 FAMILY MEMBER"/>
    <property type="match status" value="1"/>
</dbReference>
<dbReference type="GO" id="GO:0051879">
    <property type="term" value="F:Hsp90 protein binding"/>
    <property type="evidence" value="ECO:0007669"/>
    <property type="project" value="TreeGrafter"/>
</dbReference>